<keyword evidence="5 6" id="KW-0472">Membrane</keyword>
<feature type="transmembrane region" description="Helical" evidence="6">
    <location>
        <begin position="86"/>
        <end position="109"/>
    </location>
</feature>
<dbReference type="AlphaFoldDB" id="A0A917QAB5"/>
<evidence type="ECO:0000256" key="2">
    <source>
        <dbReference type="ARBA" id="ARBA00022475"/>
    </source>
</evidence>
<dbReference type="PANTHER" id="PTHR33931">
    <property type="entry name" value="HOLIN-LIKE PROTEIN CIDA-RELATED"/>
    <property type="match status" value="1"/>
</dbReference>
<evidence type="ECO:0000313" key="8">
    <source>
        <dbReference type="Proteomes" id="UP000600449"/>
    </source>
</evidence>
<dbReference type="PANTHER" id="PTHR33931:SF2">
    <property type="entry name" value="HOLIN-LIKE PROTEIN CIDA"/>
    <property type="match status" value="1"/>
</dbReference>
<keyword evidence="8" id="KW-1185">Reference proteome</keyword>
<feature type="transmembrane region" description="Helical" evidence="6">
    <location>
        <begin position="29"/>
        <end position="49"/>
    </location>
</feature>
<keyword evidence="4 6" id="KW-1133">Transmembrane helix</keyword>
<evidence type="ECO:0000256" key="6">
    <source>
        <dbReference type="SAM" id="Phobius"/>
    </source>
</evidence>
<sequence>MLHGFVLIVVFQYAGEAAARLAGLPTPGPVVGLAALALLAVAWPALYRVAEPTADALLRHLSLLFIPAGVGVLQHLDLLRAELAGLLAVLVLSTLITMGVTALVFALLARPAGESAP</sequence>
<dbReference type="RefSeq" id="WP_188913847.1">
    <property type="nucleotide sequence ID" value="NZ_BMMF01000008.1"/>
</dbReference>
<accession>A0A917QAB5</accession>
<keyword evidence="2" id="KW-1003">Cell membrane</keyword>
<evidence type="ECO:0000256" key="3">
    <source>
        <dbReference type="ARBA" id="ARBA00022692"/>
    </source>
</evidence>
<feature type="transmembrane region" description="Helical" evidence="6">
    <location>
        <begin position="56"/>
        <end position="74"/>
    </location>
</feature>
<keyword evidence="3 6" id="KW-0812">Transmembrane</keyword>
<name>A0A917QAB5_9HYPH</name>
<evidence type="ECO:0000256" key="4">
    <source>
        <dbReference type="ARBA" id="ARBA00022989"/>
    </source>
</evidence>
<dbReference type="Pfam" id="PF03788">
    <property type="entry name" value="LrgA"/>
    <property type="match status" value="1"/>
</dbReference>
<reference evidence="7 8" key="1">
    <citation type="journal article" date="2014" name="Int. J. Syst. Evol. Microbiol.">
        <title>Complete genome sequence of Corynebacterium casei LMG S-19264T (=DSM 44701T), isolated from a smear-ripened cheese.</title>
        <authorList>
            <consortium name="US DOE Joint Genome Institute (JGI-PGF)"/>
            <person name="Walter F."/>
            <person name="Albersmeier A."/>
            <person name="Kalinowski J."/>
            <person name="Ruckert C."/>
        </authorList>
    </citation>
    <scope>NUCLEOTIDE SEQUENCE [LARGE SCALE GENOMIC DNA]</scope>
    <source>
        <strain evidence="7 8">CGMCC 1.9161</strain>
    </source>
</reference>
<comment type="caution">
    <text evidence="7">The sequence shown here is derived from an EMBL/GenBank/DDBJ whole genome shotgun (WGS) entry which is preliminary data.</text>
</comment>
<dbReference type="InterPro" id="IPR005538">
    <property type="entry name" value="LrgA/CidA"/>
</dbReference>
<dbReference type="GO" id="GO:0005886">
    <property type="term" value="C:plasma membrane"/>
    <property type="evidence" value="ECO:0007669"/>
    <property type="project" value="UniProtKB-SubCell"/>
</dbReference>
<protein>
    <submittedName>
        <fullName evidence="7">CidA/LrgA family protein</fullName>
    </submittedName>
</protein>
<organism evidence="7 8">
    <name type="scientific">Salinarimonas ramus</name>
    <dbReference type="NCBI Taxonomy" id="690164"/>
    <lineage>
        <taxon>Bacteria</taxon>
        <taxon>Pseudomonadati</taxon>
        <taxon>Pseudomonadota</taxon>
        <taxon>Alphaproteobacteria</taxon>
        <taxon>Hyphomicrobiales</taxon>
        <taxon>Salinarimonadaceae</taxon>
        <taxon>Salinarimonas</taxon>
    </lineage>
</organism>
<evidence type="ECO:0000256" key="5">
    <source>
        <dbReference type="ARBA" id="ARBA00023136"/>
    </source>
</evidence>
<proteinExistence type="predicted"/>
<dbReference type="Proteomes" id="UP000600449">
    <property type="component" value="Unassembled WGS sequence"/>
</dbReference>
<gene>
    <name evidence="7" type="ORF">GCM10011322_27910</name>
</gene>
<evidence type="ECO:0000256" key="1">
    <source>
        <dbReference type="ARBA" id="ARBA00004651"/>
    </source>
</evidence>
<comment type="subcellular location">
    <subcellularLocation>
        <location evidence="1">Cell membrane</location>
        <topology evidence="1">Multi-pass membrane protein</topology>
    </subcellularLocation>
</comment>
<dbReference type="EMBL" id="BMMF01000008">
    <property type="protein sequence ID" value="GGK39263.1"/>
    <property type="molecule type" value="Genomic_DNA"/>
</dbReference>
<evidence type="ECO:0000313" key="7">
    <source>
        <dbReference type="EMBL" id="GGK39263.1"/>
    </source>
</evidence>